<comment type="similarity">
    <text evidence="2">Belongs to the CorA metal ion transporter (MIT) (TC 1.A.35) family.</text>
</comment>
<comment type="subcellular location">
    <subcellularLocation>
        <location evidence="1">Cell membrane</location>
        <topology evidence="1">Multi-pass membrane protein</topology>
    </subcellularLocation>
</comment>
<feature type="transmembrane region" description="Helical" evidence="11">
    <location>
        <begin position="169"/>
        <end position="188"/>
    </location>
</feature>
<dbReference type="Gene3D" id="1.20.58.340">
    <property type="entry name" value="Magnesium transport protein CorA, transmembrane region"/>
    <property type="match status" value="2"/>
</dbReference>
<keyword evidence="10 11" id="KW-0472">Membrane</keyword>
<proteinExistence type="inferred from homology"/>
<dbReference type="InterPro" id="IPR045863">
    <property type="entry name" value="CorA_TM1_TM2"/>
</dbReference>
<dbReference type="AlphaFoldDB" id="A0A382VZR3"/>
<evidence type="ECO:0000256" key="9">
    <source>
        <dbReference type="ARBA" id="ARBA00023065"/>
    </source>
</evidence>
<evidence type="ECO:0000256" key="8">
    <source>
        <dbReference type="ARBA" id="ARBA00022989"/>
    </source>
</evidence>
<dbReference type="InterPro" id="IPR002523">
    <property type="entry name" value="MgTranspt_CorA/ZnTranspt_ZntB"/>
</dbReference>
<gene>
    <name evidence="12" type="ORF">METZ01_LOCUS404886</name>
</gene>
<keyword evidence="5" id="KW-0997">Cell inner membrane</keyword>
<keyword evidence="8 11" id="KW-1133">Transmembrane helix</keyword>
<dbReference type="GO" id="GO:0015095">
    <property type="term" value="F:magnesium ion transmembrane transporter activity"/>
    <property type="evidence" value="ECO:0007669"/>
    <property type="project" value="TreeGrafter"/>
</dbReference>
<dbReference type="SUPFAM" id="SSF144083">
    <property type="entry name" value="Magnesium transport protein CorA, transmembrane region"/>
    <property type="match status" value="1"/>
</dbReference>
<evidence type="ECO:0000256" key="5">
    <source>
        <dbReference type="ARBA" id="ARBA00022519"/>
    </source>
</evidence>
<keyword evidence="6 11" id="KW-0812">Transmembrane</keyword>
<evidence type="ECO:0000256" key="1">
    <source>
        <dbReference type="ARBA" id="ARBA00004651"/>
    </source>
</evidence>
<dbReference type="InterPro" id="IPR045861">
    <property type="entry name" value="CorA_cytoplasmic_dom"/>
</dbReference>
<keyword evidence="7" id="KW-0862">Zinc</keyword>
<evidence type="ECO:0000256" key="6">
    <source>
        <dbReference type="ARBA" id="ARBA00022692"/>
    </source>
</evidence>
<dbReference type="Pfam" id="PF01544">
    <property type="entry name" value="CorA"/>
    <property type="match status" value="1"/>
</dbReference>
<evidence type="ECO:0000256" key="7">
    <source>
        <dbReference type="ARBA" id="ARBA00022833"/>
    </source>
</evidence>
<name>A0A382VZR3_9ZZZZ</name>
<feature type="transmembrane region" description="Helical" evidence="11">
    <location>
        <begin position="200"/>
        <end position="222"/>
    </location>
</feature>
<keyword evidence="4" id="KW-1003">Cell membrane</keyword>
<evidence type="ECO:0000256" key="11">
    <source>
        <dbReference type="SAM" id="Phobius"/>
    </source>
</evidence>
<evidence type="ECO:0000256" key="2">
    <source>
        <dbReference type="ARBA" id="ARBA00009765"/>
    </source>
</evidence>
<evidence type="ECO:0000256" key="3">
    <source>
        <dbReference type="ARBA" id="ARBA00022448"/>
    </source>
</evidence>
<reference evidence="12" key="1">
    <citation type="submission" date="2018-05" db="EMBL/GenBank/DDBJ databases">
        <authorList>
            <person name="Lanie J.A."/>
            <person name="Ng W.-L."/>
            <person name="Kazmierczak K.M."/>
            <person name="Andrzejewski T.M."/>
            <person name="Davidsen T.M."/>
            <person name="Wayne K.J."/>
            <person name="Tettelin H."/>
            <person name="Glass J.I."/>
            <person name="Rusch D."/>
            <person name="Podicherti R."/>
            <person name="Tsui H.-C.T."/>
            <person name="Winkler M.E."/>
        </authorList>
    </citation>
    <scope>NUCLEOTIDE SEQUENCE</scope>
</reference>
<dbReference type="GO" id="GO:0005886">
    <property type="term" value="C:plasma membrane"/>
    <property type="evidence" value="ECO:0007669"/>
    <property type="project" value="UniProtKB-SubCell"/>
</dbReference>
<accession>A0A382VZR3</accession>
<keyword evidence="3" id="KW-0813">Transport</keyword>
<evidence type="ECO:0000313" key="12">
    <source>
        <dbReference type="EMBL" id="SVD52032.1"/>
    </source>
</evidence>
<dbReference type="GO" id="GO:0050897">
    <property type="term" value="F:cobalt ion binding"/>
    <property type="evidence" value="ECO:0007669"/>
    <property type="project" value="TreeGrafter"/>
</dbReference>
<dbReference type="GO" id="GO:0000287">
    <property type="term" value="F:magnesium ion binding"/>
    <property type="evidence" value="ECO:0007669"/>
    <property type="project" value="TreeGrafter"/>
</dbReference>
<sequence length="231" mass="26294">MVTVLRPPADLPSGITVPDLTDLTLQTAGMDTGAAMWLLFDRVAGEIQRLVSEAETRAEDVEHPLNHDREPPPDCRRQLAQLRNQFLQLGTIIRPTLRVVEEIIDDELDLTNEGQELFTRDTEIRLIAVRNTLTHSLNQVTYWTENLRTMQDSLSDYLNREQAKSGNRLAAMASIMLLPTFLVGLYGMNIDAGYFPEFGWLNGYLLAWILIVVITAIQVVVFRRMGWLSRR</sequence>
<keyword evidence="9" id="KW-0406">Ion transport</keyword>
<evidence type="ECO:0000256" key="4">
    <source>
        <dbReference type="ARBA" id="ARBA00022475"/>
    </source>
</evidence>
<dbReference type="PANTHER" id="PTHR46494:SF3">
    <property type="entry name" value="ZINC TRANSPORT PROTEIN ZNTB"/>
    <property type="match status" value="1"/>
</dbReference>
<dbReference type="SUPFAM" id="SSF143865">
    <property type="entry name" value="CorA soluble domain-like"/>
    <property type="match status" value="1"/>
</dbReference>
<protein>
    <submittedName>
        <fullName evidence="12">Uncharacterized protein</fullName>
    </submittedName>
</protein>
<dbReference type="GO" id="GO:0015087">
    <property type="term" value="F:cobalt ion transmembrane transporter activity"/>
    <property type="evidence" value="ECO:0007669"/>
    <property type="project" value="TreeGrafter"/>
</dbReference>
<evidence type="ECO:0000256" key="10">
    <source>
        <dbReference type="ARBA" id="ARBA00023136"/>
    </source>
</evidence>
<dbReference type="PANTHER" id="PTHR46494">
    <property type="entry name" value="CORA FAMILY METAL ION TRANSPORTER (EUROFUNG)"/>
    <property type="match status" value="1"/>
</dbReference>
<organism evidence="12">
    <name type="scientific">marine metagenome</name>
    <dbReference type="NCBI Taxonomy" id="408172"/>
    <lineage>
        <taxon>unclassified sequences</taxon>
        <taxon>metagenomes</taxon>
        <taxon>ecological metagenomes</taxon>
    </lineage>
</organism>
<dbReference type="EMBL" id="UINC01155906">
    <property type="protein sequence ID" value="SVD52032.1"/>
    <property type="molecule type" value="Genomic_DNA"/>
</dbReference>